<organism evidence="2 3">
    <name type="scientific">Botryotinia fuckeliana (strain B05.10)</name>
    <name type="common">Noble rot fungus</name>
    <name type="synonym">Botrytis cinerea</name>
    <dbReference type="NCBI Taxonomy" id="332648"/>
    <lineage>
        <taxon>Eukaryota</taxon>
        <taxon>Fungi</taxon>
        <taxon>Dikarya</taxon>
        <taxon>Ascomycota</taxon>
        <taxon>Pezizomycotina</taxon>
        <taxon>Leotiomycetes</taxon>
        <taxon>Helotiales</taxon>
        <taxon>Sclerotiniaceae</taxon>
        <taxon>Botrytis</taxon>
    </lineage>
</organism>
<dbReference type="Proteomes" id="UP000001798">
    <property type="component" value="Chromosome 8"/>
</dbReference>
<keyword evidence="3" id="KW-1185">Reference proteome</keyword>
<reference evidence="2 3" key="1">
    <citation type="journal article" date="2011" name="PLoS Genet.">
        <title>Genomic analysis of the necrotrophic fungal pathogens Sclerotinia sclerotiorum and Botrytis cinerea.</title>
        <authorList>
            <person name="Amselem J."/>
            <person name="Cuomo C.A."/>
            <person name="van Kan J.A."/>
            <person name="Viaud M."/>
            <person name="Benito E.P."/>
            <person name="Couloux A."/>
            <person name="Coutinho P.M."/>
            <person name="de Vries R.P."/>
            <person name="Dyer P.S."/>
            <person name="Fillinger S."/>
            <person name="Fournier E."/>
            <person name="Gout L."/>
            <person name="Hahn M."/>
            <person name="Kohn L."/>
            <person name="Lapalu N."/>
            <person name="Plummer K.M."/>
            <person name="Pradier J.M."/>
            <person name="Quevillon E."/>
            <person name="Sharon A."/>
            <person name="Simon A."/>
            <person name="ten Have A."/>
            <person name="Tudzynski B."/>
            <person name="Tudzynski P."/>
            <person name="Wincker P."/>
            <person name="Andrew M."/>
            <person name="Anthouard V."/>
            <person name="Beever R.E."/>
            <person name="Beffa R."/>
            <person name="Benoit I."/>
            <person name="Bouzid O."/>
            <person name="Brault B."/>
            <person name="Chen Z."/>
            <person name="Choquer M."/>
            <person name="Collemare J."/>
            <person name="Cotton P."/>
            <person name="Danchin E.G."/>
            <person name="Da Silva C."/>
            <person name="Gautier A."/>
            <person name="Giraud C."/>
            <person name="Giraud T."/>
            <person name="Gonzalez C."/>
            <person name="Grossetete S."/>
            <person name="Guldener U."/>
            <person name="Henrissat B."/>
            <person name="Howlett B.J."/>
            <person name="Kodira C."/>
            <person name="Kretschmer M."/>
            <person name="Lappartient A."/>
            <person name="Leroch M."/>
            <person name="Levis C."/>
            <person name="Mauceli E."/>
            <person name="Neuveglise C."/>
            <person name="Oeser B."/>
            <person name="Pearson M."/>
            <person name="Poulain J."/>
            <person name="Poussereau N."/>
            <person name="Quesneville H."/>
            <person name="Rascle C."/>
            <person name="Schumacher J."/>
            <person name="Segurens B."/>
            <person name="Sexton A."/>
            <person name="Silva E."/>
            <person name="Sirven C."/>
            <person name="Soanes D.M."/>
            <person name="Talbot N.J."/>
            <person name="Templeton M."/>
            <person name="Yandava C."/>
            <person name="Yarden O."/>
            <person name="Zeng Q."/>
            <person name="Rollins J.A."/>
            <person name="Lebrun M.H."/>
            <person name="Dickman M."/>
        </authorList>
    </citation>
    <scope>NUCLEOTIDE SEQUENCE [LARGE SCALE GENOMIC DNA]</scope>
    <source>
        <strain evidence="2 3">B05.10</strain>
    </source>
</reference>
<feature type="compositionally biased region" description="Basic and acidic residues" evidence="1">
    <location>
        <begin position="33"/>
        <end position="42"/>
    </location>
</feature>
<gene>
    <name evidence="2" type="ORF">BCIN_08g02640</name>
</gene>
<evidence type="ECO:0000313" key="2">
    <source>
        <dbReference type="EMBL" id="ATZ52600.1"/>
    </source>
</evidence>
<feature type="compositionally biased region" description="Low complexity" evidence="1">
    <location>
        <begin position="59"/>
        <end position="70"/>
    </location>
</feature>
<accession>A0A384JQ06</accession>
<dbReference type="OrthoDB" id="3538336at2759"/>
<dbReference type="GeneID" id="5432496"/>
<name>A0A384JQ06_BOTFB</name>
<dbReference type="EMBL" id="CP009812">
    <property type="protein sequence ID" value="ATZ52600.1"/>
    <property type="molecule type" value="Genomic_DNA"/>
</dbReference>
<dbReference type="RefSeq" id="XP_001551978.1">
    <property type="nucleotide sequence ID" value="XM_001551928.2"/>
</dbReference>
<protein>
    <submittedName>
        <fullName evidence="2">Uncharacterized protein</fullName>
    </submittedName>
</protein>
<evidence type="ECO:0000256" key="1">
    <source>
        <dbReference type="SAM" id="MobiDB-lite"/>
    </source>
</evidence>
<dbReference type="VEuPathDB" id="FungiDB:Bcin08g02640"/>
<dbReference type="AlphaFoldDB" id="A0A384JQ06"/>
<sequence length="195" mass="22178">MPWPNSLSQRPPIPTPSEGTKNTTPSPPNSQPKLEEKADHKSPPAPASPTDPDRRFCFISPTIIIPTSTQPSPPPKQLTAESLLALTSQPLRHGGAWSSASPTRQARFLSQSNEKVHTGSGDIRPKTARTVAWEKCWTSRRKNRENYKRIEAMEEHLAQKRERERYFKPAKKIEYLDDEGAKGWATWEKKKWCRN</sequence>
<proteinExistence type="predicted"/>
<dbReference type="OMA" id="WATWEKK"/>
<reference evidence="2 3" key="3">
    <citation type="journal article" date="2017" name="Mol. Plant Pathol.">
        <title>A gapless genome sequence of the fungus Botrytis cinerea.</title>
        <authorList>
            <person name="Van Kan J.A."/>
            <person name="Stassen J.H."/>
            <person name="Mosbach A."/>
            <person name="Van Der Lee T.A."/>
            <person name="Faino L."/>
            <person name="Farmer A.D."/>
            <person name="Papasotiriou D.G."/>
            <person name="Zhou S."/>
            <person name="Seidl M.F."/>
            <person name="Cottam E."/>
            <person name="Edel D."/>
            <person name="Hahn M."/>
            <person name="Schwartz D.C."/>
            <person name="Dietrich R.A."/>
            <person name="Widdison S."/>
            <person name="Scalliet G."/>
        </authorList>
    </citation>
    <scope>NUCLEOTIDE SEQUENCE [LARGE SCALE GENOMIC DNA]</scope>
    <source>
        <strain evidence="2 3">B05.10</strain>
    </source>
</reference>
<evidence type="ECO:0000313" key="3">
    <source>
        <dbReference type="Proteomes" id="UP000001798"/>
    </source>
</evidence>
<feature type="compositionally biased region" description="Polar residues" evidence="1">
    <location>
        <begin position="98"/>
        <end position="113"/>
    </location>
</feature>
<reference evidence="2 3" key="2">
    <citation type="journal article" date="2012" name="Eukaryot. Cell">
        <title>Genome update of Botrytis cinerea strains B05.10 and T4.</title>
        <authorList>
            <person name="Staats M."/>
            <person name="van Kan J.A."/>
        </authorList>
    </citation>
    <scope>NUCLEOTIDE SEQUENCE [LARGE SCALE GENOMIC DNA]</scope>
    <source>
        <strain evidence="2 3">B05.10</strain>
    </source>
</reference>
<feature type="region of interest" description="Disordered" evidence="1">
    <location>
        <begin position="1"/>
        <end position="124"/>
    </location>
</feature>
<dbReference type="KEGG" id="bfu:BCIN_08g02640"/>